<reference evidence="2 3" key="1">
    <citation type="journal article" date="2018" name="BMC Genomics">
        <title>Comparative genome analyses reveal sequence features reflecting distinct modes of host-adaptation between dicot and monocot powdery mildew.</title>
        <authorList>
            <person name="Wu Y."/>
            <person name="Ma X."/>
            <person name="Pan Z."/>
            <person name="Kale S.D."/>
            <person name="Song Y."/>
            <person name="King H."/>
            <person name="Zhang Q."/>
            <person name="Presley C."/>
            <person name="Deng X."/>
            <person name="Wei C.I."/>
            <person name="Xiao S."/>
        </authorList>
    </citation>
    <scope>NUCLEOTIDE SEQUENCE [LARGE SCALE GENOMIC DNA]</scope>
    <source>
        <strain evidence="2">UCSC1</strain>
    </source>
</reference>
<feature type="transmembrane region" description="Helical" evidence="1">
    <location>
        <begin position="877"/>
        <end position="897"/>
    </location>
</feature>
<feature type="transmembrane region" description="Helical" evidence="1">
    <location>
        <begin position="1245"/>
        <end position="1264"/>
    </location>
</feature>
<comment type="caution">
    <text evidence="2">The sequence shown here is derived from an EMBL/GenBank/DDBJ whole genome shotgun (WGS) entry which is preliminary data.</text>
</comment>
<dbReference type="PANTHER" id="PTHR12526:SF630">
    <property type="entry name" value="GLYCOSYLTRANSFERASE"/>
    <property type="match status" value="1"/>
</dbReference>
<feature type="transmembrane region" description="Helical" evidence="1">
    <location>
        <begin position="1044"/>
        <end position="1064"/>
    </location>
</feature>
<feature type="transmembrane region" description="Helical" evidence="1">
    <location>
        <begin position="917"/>
        <end position="942"/>
    </location>
</feature>
<keyword evidence="1" id="KW-0472">Membrane</keyword>
<feature type="transmembrane region" description="Helical" evidence="1">
    <location>
        <begin position="1326"/>
        <end position="1343"/>
    </location>
</feature>
<feature type="transmembrane region" description="Helical" evidence="1">
    <location>
        <begin position="1299"/>
        <end position="1320"/>
    </location>
</feature>
<organism evidence="2 3">
    <name type="scientific">Golovinomyces cichoracearum</name>
    <dbReference type="NCBI Taxonomy" id="62708"/>
    <lineage>
        <taxon>Eukaryota</taxon>
        <taxon>Fungi</taxon>
        <taxon>Dikarya</taxon>
        <taxon>Ascomycota</taxon>
        <taxon>Pezizomycotina</taxon>
        <taxon>Leotiomycetes</taxon>
        <taxon>Erysiphales</taxon>
        <taxon>Erysiphaceae</taxon>
        <taxon>Golovinomyces</taxon>
    </lineage>
</organism>
<protein>
    <submittedName>
        <fullName evidence="2">Putative glycosyl group 1 family protein</fullName>
    </submittedName>
</protein>
<dbReference type="EMBL" id="MCBR01002270">
    <property type="protein sequence ID" value="RKF81741.1"/>
    <property type="molecule type" value="Genomic_DNA"/>
</dbReference>
<dbReference type="Proteomes" id="UP000285405">
    <property type="component" value="Unassembled WGS sequence"/>
</dbReference>
<evidence type="ECO:0000256" key="1">
    <source>
        <dbReference type="SAM" id="Phobius"/>
    </source>
</evidence>
<feature type="transmembrane region" description="Helical" evidence="1">
    <location>
        <begin position="1019"/>
        <end position="1038"/>
    </location>
</feature>
<accession>A0A420J4P2</accession>
<dbReference type="OrthoDB" id="2582433at2759"/>
<sequence>MALISGIHAESLHELFQDWWRIVLVGFIVVSASLGVAYQVYLFSNRYQNLKFKFSSGSLNLDINKCFFNASLDFCQYRIEKSTKKPQNFGVYLGKLGKSLTTREAQILSKWDLLVIDPLLPGILEAMYSGKYTFSPQVLARLDLRLISNQNTQTQIVILTKWVMKNIISLHKTTGSQNHFAGICICNWVEVCPISFLKKFIYFLDSLGLLVYIEISSSDFLDEPQLIELEEVNGLIIRNGTIFPNGEQKDPFQMAQMRPTIKNFVSQSCSRSFMILLWETINDDAHPSNAVLRRCYQWSKFYNALPWITRRSALHIIGSTFTYQEPLGAFDWLKNKKVMEIHRKWRLNQSISINYSEIISTHLSQSYAALSIPPEYINNSARKPIDEISFLSTPQIQVSNIDQNHSYASKSGKDSDLSSNYSSNSQSSILYSWLSASQILVNKRIISASPTGTRFDYMGCFPLGFYINSKAFTNVVQLQRHLRKMRLLVEVENSQLNEIGLKLQQFFWDLNDQGVKSNQNWLIYIKALSQQLTHSSGDVFRPIQVFMGLDYGFYYKRNAKFWSVYEFEDDGTLNIYLSVNAHQNMEGVILHTFLSSRGCPRQECFQVELFFAEWSDSLAQPQNLPKRIIEDIDLLTPSELVRFLQDLSFDTVENDPGLVNLIRAAVERKLLDSTDILQLNKMSNTEFLSGRLSPEEIIKARIEWYRRVGCQHPDPTAALETFLRANTSITKILQSKDIIELEKLTDNLVAIIDTDYFDARVDLIYLSVFCTMRKQAFDETFLEVTDRNILFNDQSDQASAYAELYATGARCETYFDITPNALGKLLSDKFRNYHHQSGHEPPLWISRDSKFLSTYAATKVDVKKDSSIHKLSAIQRFTFLSVFVIPALLDTLLLITTGRGLYLSEFMTSTEQYSATLALMISLLISGAVGTWVTCGGSYYLISMAFSAMNVFVMTRLIGGLAFTLTVGIIGFISLSITEGLWAGYIFFLYLIALTSYLCLLATLANFQYPGSAFLSGRPIIIVLVLFLLISPIISIWISDHDISIYLTVFYTFIILLLLSIRYLGSRWTTWFLGIEFIEDQSLKRWYIERYHNGSEKSLSNIKESGIMNLARDAMIRDVDAAKKKGFWKKVNDPIVKSLVKSYDASVFLLEWYSSYSETPLPIPFSSTWNIQVKVALQKLIQLQTGIRLHNAFIHWRQAGDEVGCNILYFLIALLDKWNAILAGGRVLGLSSTNSQHKIPVGFALAYYLIGAVFLDFNATKLYVMTTKSQNMLIGDLKSLPKAVKREVKARRILYWRVLGRYSLFHVWSLVISSCLLWIFQSTEDSTILFMAYVGAYTGLLWYQYTKFFTGPRSLKPLIISVTLGISLGQILRNSFPNFIYSDVTALAVSTWTAAILSLWFARIKTKNTKLKHLKNVDINPSYTQVGEIGVYHTFMDAGKDLSLSQDELRVIFQSKVKVECFHINPHTYSGLQIRSILLDSLRVYRNPEDGLAKFVLRAFPNTIKMLELATMILENDEIILDCVPKITRPDRMKDIKAISFFKNGRLQIKYFYDIDSILEQQSIIKRFFQIAAEVVLHAVSENFMKMSHEDSLLAESLLALGPLIRKPKQLDIPSWVENYHFSPAQSSDKAKSIALFCGYQTLKFLSLGIDLDTQWESLPRNIRELVIKRCLGQENFINKSHYQWLEFNQTNGIELDTYIARCDFGAFITILKKARVISTDYDDVNYLNPNQEILGAPFSVRVIKSSPKMSFLRALKYPFSLFYHKFGIFLKLLAISFVADQELQRELDYALKNSNQIIRTVSLFILTEIWNYSKGLQNFIIPLFLLYGRRNIKKFWNHIGDVRISLKSQIIRFEDTEVYSTAFISPKSEDGTFQIHMYSGNLKQAPEDNEKLQRISTYDYKKLSLLRLEEYYQSSRINVYEYEYSDKQSKGRKLCKFSKDRYPIRRKCISGKDEYEEINFSYCGLVESGSYTLHGSIVRFKCYYRKRSNYDDELLCADFILPHLKCTVLWSVPHKSFPEKLEKWIPHSQVMKAIYVLGSKIYESHWIYDHKFHPIIRTTLNGKQIETPEMIRFDYLGVLKKPTKCCFHHDDPLINFKTLHYSALLQFLGLNTHRTRISTSRARSRLWRAWKDIPEFDGVTVRWLDERLLRKEPVLKTYWQKRDHGDLGGAENFLSENADSVIAAADLDSSISGWAPLAIKIADLHSFGQGGDANSRTRSKTPNFDNNNLQVLAMDSGTWPNEGGGVSACRRDMINNLHRVDWYMVSESANDFGLPKNQIIPLWGLDFLTPTHGLFEDRLDTEVEHIPRDMTKLDIKRNFLPILITLVKGARTSSFTSSDFMQITRALVELNTYFSKGKHWSAIWTSTIVKEAWGNLWTSSNLVSPTPSESWFQTEIPTIAQLDEALELWFRHLFIFSIPLPKQIPAIFQASHHSVSASYGIVCKIKRNCILQIWDHAISWREANLYLSSELSTIAPFTRNALLGLMRLTSHLVLHHADIIVPCADFFNPGWEIEIGSNQGSIEHRNFFKRKINPIVNGITDMTRFASIKKIKSERPTVTMLSHIWYAKDIKTAILAADIIVNEWGFEDYRLEIYGAIDKSPSYSMDCLELIASKSLSRFVILCGESDPVTVLEKTWLFMNSSISEGLPLALGEAALTGVPIVCTDVGASQRVLTDPDTGECYSAVVAPNDPRSLARAQINLLALLDEWASYADDPDGYIPPTISEKPTKVEIECITARMYGKTEERKALGMKSRRIVQKSFGGDRYLREHEQMLWICTARYDFNMRLMGSSKMK</sequence>
<evidence type="ECO:0000313" key="2">
    <source>
        <dbReference type="EMBL" id="RKF81741.1"/>
    </source>
</evidence>
<keyword evidence="1" id="KW-1133">Transmembrane helix</keyword>
<feature type="transmembrane region" description="Helical" evidence="1">
    <location>
        <begin position="1379"/>
        <end position="1402"/>
    </location>
</feature>
<name>A0A420J4P2_9PEZI</name>
<dbReference type="SUPFAM" id="SSF53756">
    <property type="entry name" value="UDP-Glycosyltransferase/glycogen phosphorylase"/>
    <property type="match status" value="1"/>
</dbReference>
<gene>
    <name evidence="2" type="ORF">GcC1_022001</name>
</gene>
<feature type="transmembrane region" description="Helical" evidence="1">
    <location>
        <begin position="983"/>
        <end position="1007"/>
    </location>
</feature>
<dbReference type="PANTHER" id="PTHR12526">
    <property type="entry name" value="GLYCOSYLTRANSFERASE"/>
    <property type="match status" value="1"/>
</dbReference>
<dbReference type="Pfam" id="PF13692">
    <property type="entry name" value="Glyco_trans_1_4"/>
    <property type="match status" value="1"/>
</dbReference>
<keyword evidence="1" id="KW-0812">Transmembrane</keyword>
<evidence type="ECO:0000313" key="3">
    <source>
        <dbReference type="Proteomes" id="UP000285405"/>
    </source>
</evidence>
<dbReference type="Gene3D" id="3.40.50.2000">
    <property type="entry name" value="Glycogen Phosphorylase B"/>
    <property type="match status" value="1"/>
</dbReference>
<feature type="transmembrane region" description="Helical" evidence="1">
    <location>
        <begin position="954"/>
        <end position="977"/>
    </location>
</feature>
<feature type="transmembrane region" description="Helical" evidence="1">
    <location>
        <begin position="20"/>
        <end position="43"/>
    </location>
</feature>
<feature type="transmembrane region" description="Helical" evidence="1">
    <location>
        <begin position="1207"/>
        <end position="1225"/>
    </location>
</feature>
<proteinExistence type="predicted"/>